<evidence type="ECO:0000259" key="8">
    <source>
        <dbReference type="PROSITE" id="PS51371"/>
    </source>
</evidence>
<comment type="similarity">
    <text evidence="2">Belongs to the UPF0053 family.</text>
</comment>
<dbReference type="InterPro" id="IPR044751">
    <property type="entry name" value="Ion_transp-like_CBS"/>
</dbReference>
<keyword evidence="4" id="KW-0677">Repeat</keyword>
<accession>B9L251</accession>
<dbReference type="Gene3D" id="3.30.465.10">
    <property type="match status" value="1"/>
</dbReference>
<dbReference type="Proteomes" id="UP000000447">
    <property type="component" value="Chromosome"/>
</dbReference>
<dbReference type="FunFam" id="3.10.580.10:FF:000002">
    <property type="entry name" value="Magnesium/cobalt efflux protein CorC"/>
    <property type="match status" value="1"/>
</dbReference>
<dbReference type="EMBL" id="CP001275">
    <property type="protein sequence ID" value="ACM05818.1"/>
    <property type="molecule type" value="Genomic_DNA"/>
</dbReference>
<dbReference type="SMART" id="SM01091">
    <property type="entry name" value="CorC_HlyC"/>
    <property type="match status" value="1"/>
</dbReference>
<keyword evidence="3" id="KW-1003">Cell membrane</keyword>
<evidence type="ECO:0000256" key="7">
    <source>
        <dbReference type="SAM" id="Phobius"/>
    </source>
</evidence>
<dbReference type="KEGG" id="tro:trd_0033"/>
<dbReference type="InterPro" id="IPR046342">
    <property type="entry name" value="CBS_dom_sf"/>
</dbReference>
<dbReference type="GO" id="GO:0005886">
    <property type="term" value="C:plasma membrane"/>
    <property type="evidence" value="ECO:0007669"/>
    <property type="project" value="UniProtKB-SubCell"/>
</dbReference>
<dbReference type="eggNOG" id="COG1253">
    <property type="taxonomic scope" value="Bacteria"/>
</dbReference>
<evidence type="ECO:0000313" key="9">
    <source>
        <dbReference type="EMBL" id="ACM05818.1"/>
    </source>
</evidence>
<gene>
    <name evidence="9" type="ordered locus">trd_0033</name>
</gene>
<dbReference type="GO" id="GO:0050660">
    <property type="term" value="F:flavin adenine dinucleotide binding"/>
    <property type="evidence" value="ECO:0007669"/>
    <property type="project" value="InterPro"/>
</dbReference>
<dbReference type="SUPFAM" id="SSF54631">
    <property type="entry name" value="CBS-domain pair"/>
    <property type="match status" value="1"/>
</dbReference>
<dbReference type="InterPro" id="IPR005170">
    <property type="entry name" value="Transptr-assoc_dom"/>
</dbReference>
<comment type="subcellular location">
    <subcellularLocation>
        <location evidence="1">Cell membrane</location>
        <topology evidence="1">Multi-pass membrane protein</topology>
    </subcellularLocation>
</comment>
<dbReference type="PROSITE" id="PS51371">
    <property type="entry name" value="CBS"/>
    <property type="match status" value="2"/>
</dbReference>
<dbReference type="InterPro" id="IPR016169">
    <property type="entry name" value="FAD-bd_PCMH_sub2"/>
</dbReference>
<sequence length="420" mass="45922">MSSPWTEAILFVVLAALFFAAALADLASCLPARRSLREFLAELAETQNGNGENTLEQLRVARPAIRLVQATTFLGLTVLALRIGHRWWPKHELAVAVLIAFVALLVLASAAPMALLERRYPLTSARFRLLAGLLSRLGAPLRVLSELLERPLAALIPPAPAPAVPSAAAPPAHEEVVEEAEELIERVLRLDRLTARDIMVPRTDIVAVPFELSVRDAIAVARQTRHSRLPVYQGTIDRIVGIVHVRDLLRFALESAEGIKVGDVMREAYFIPESKRVDELLRDLQHQRVHMAIVVDEFGGTAGIVTIEDVLEEIVGEIQDEYDAEAPLVERLSADEAIVDGRISLEEIADIFGVSLEEEESSTIGGLVQAHLGRIPQPGESVRVDGLEVTVLEVAGNRVRKLSVRRVAASVSASDEDERS</sequence>
<dbReference type="SUPFAM" id="SSF56176">
    <property type="entry name" value="FAD-binding/transporter-associated domain-like"/>
    <property type="match status" value="1"/>
</dbReference>
<feature type="domain" description="CBS" evidence="8">
    <location>
        <begin position="199"/>
        <end position="261"/>
    </location>
</feature>
<feature type="transmembrane region" description="Helical" evidence="7">
    <location>
        <begin position="93"/>
        <end position="116"/>
    </location>
</feature>
<proteinExistence type="inferred from homology"/>
<evidence type="ECO:0000256" key="6">
    <source>
        <dbReference type="PROSITE-ProRule" id="PRU00703"/>
    </source>
</evidence>
<dbReference type="Pfam" id="PF00571">
    <property type="entry name" value="CBS"/>
    <property type="match status" value="2"/>
</dbReference>
<feature type="domain" description="CBS" evidence="8">
    <location>
        <begin position="264"/>
        <end position="321"/>
    </location>
</feature>
<dbReference type="OrthoDB" id="9798188at2"/>
<keyword evidence="7" id="KW-1133">Transmembrane helix</keyword>
<dbReference type="Gene3D" id="3.10.580.10">
    <property type="entry name" value="CBS-domain"/>
    <property type="match status" value="1"/>
</dbReference>
<evidence type="ECO:0000313" key="10">
    <source>
        <dbReference type="Proteomes" id="UP000000447"/>
    </source>
</evidence>
<dbReference type="STRING" id="309801.trd_0033"/>
<evidence type="ECO:0000256" key="5">
    <source>
        <dbReference type="ARBA" id="ARBA00023122"/>
    </source>
</evidence>
<dbReference type="InterPro" id="IPR036318">
    <property type="entry name" value="FAD-bd_PCMH-like_sf"/>
</dbReference>
<evidence type="ECO:0000256" key="4">
    <source>
        <dbReference type="ARBA" id="ARBA00022737"/>
    </source>
</evidence>
<keyword evidence="7" id="KW-0812">Transmembrane</keyword>
<organism evidence="9 10">
    <name type="scientific">Thermomicrobium roseum (strain ATCC 27502 / DSM 5159 / P-2)</name>
    <dbReference type="NCBI Taxonomy" id="309801"/>
    <lineage>
        <taxon>Bacteria</taxon>
        <taxon>Pseudomonadati</taxon>
        <taxon>Thermomicrobiota</taxon>
        <taxon>Thermomicrobia</taxon>
        <taxon>Thermomicrobiales</taxon>
        <taxon>Thermomicrobiaceae</taxon>
        <taxon>Thermomicrobium</taxon>
    </lineage>
</organism>
<dbReference type="SMART" id="SM00116">
    <property type="entry name" value="CBS"/>
    <property type="match status" value="2"/>
</dbReference>
<dbReference type="PANTHER" id="PTHR22777:SF32">
    <property type="entry name" value="UPF0053 INNER MEMBRANE PROTEIN YFJD"/>
    <property type="match status" value="1"/>
</dbReference>
<dbReference type="CDD" id="cd04590">
    <property type="entry name" value="CBS_pair_CorC_HlyC_assoc"/>
    <property type="match status" value="1"/>
</dbReference>
<reference evidence="9 10" key="1">
    <citation type="journal article" date="2009" name="PLoS ONE">
        <title>Complete genome sequence of the aerobic CO-oxidizing thermophile Thermomicrobium roseum.</title>
        <authorList>
            <person name="Wu D."/>
            <person name="Raymond J."/>
            <person name="Wu M."/>
            <person name="Chatterji S."/>
            <person name="Ren Q."/>
            <person name="Graham J.E."/>
            <person name="Bryant D.A."/>
            <person name="Robb F."/>
            <person name="Colman A."/>
            <person name="Tallon L.J."/>
            <person name="Badger J.H."/>
            <person name="Madupu R."/>
            <person name="Ward N.L."/>
            <person name="Eisen J.A."/>
        </authorList>
    </citation>
    <scope>NUCLEOTIDE SEQUENCE [LARGE SCALE GENOMIC DNA]</scope>
    <source>
        <strain evidence="10">ATCC 27502 / DSM 5159 / P-2</strain>
    </source>
</reference>
<protein>
    <submittedName>
        <fullName evidence="9">Magnesium and cobalt efflux protein corC</fullName>
    </submittedName>
</protein>
<dbReference type="HOGENOM" id="CLU_015237_4_2_0"/>
<evidence type="ECO:0000256" key="1">
    <source>
        <dbReference type="ARBA" id="ARBA00004651"/>
    </source>
</evidence>
<dbReference type="InterPro" id="IPR000644">
    <property type="entry name" value="CBS_dom"/>
</dbReference>
<keyword evidence="5 6" id="KW-0129">CBS domain</keyword>
<keyword evidence="10" id="KW-1185">Reference proteome</keyword>
<dbReference type="AlphaFoldDB" id="B9L251"/>
<keyword evidence="7" id="KW-0472">Membrane</keyword>
<dbReference type="PANTHER" id="PTHR22777">
    <property type="entry name" value="HEMOLYSIN-RELATED"/>
    <property type="match status" value="1"/>
</dbReference>
<evidence type="ECO:0000256" key="3">
    <source>
        <dbReference type="ARBA" id="ARBA00022475"/>
    </source>
</evidence>
<evidence type="ECO:0000256" key="2">
    <source>
        <dbReference type="ARBA" id="ARBA00006337"/>
    </source>
</evidence>
<dbReference type="RefSeq" id="WP_012641447.1">
    <property type="nucleotide sequence ID" value="NC_011959.1"/>
</dbReference>
<name>B9L251_THERP</name>
<dbReference type="Pfam" id="PF03471">
    <property type="entry name" value="CorC_HlyC"/>
    <property type="match status" value="1"/>
</dbReference>